<dbReference type="SUPFAM" id="SSF51735">
    <property type="entry name" value="NAD(P)-binding Rossmann-fold domains"/>
    <property type="match status" value="1"/>
</dbReference>
<accession>A0AAJ6CUN2</accession>
<dbReference type="PRINTS" id="PR00081">
    <property type="entry name" value="GDHRDH"/>
</dbReference>
<evidence type="ECO:0000313" key="8">
    <source>
        <dbReference type="Proteomes" id="UP001321249"/>
    </source>
</evidence>
<comment type="similarity">
    <text evidence="1">Belongs to the short-chain dehydrogenases/reductases (SDR) family.</text>
</comment>
<proteinExistence type="inferred from homology"/>
<dbReference type="PRINTS" id="PR00080">
    <property type="entry name" value="SDRFAMILY"/>
</dbReference>
<dbReference type="InterPro" id="IPR036291">
    <property type="entry name" value="NAD(P)-bd_dom_sf"/>
</dbReference>
<organism evidence="6 7">
    <name type="scientific">Candidatus Lucifugimonas marina</name>
    <dbReference type="NCBI Taxonomy" id="3038979"/>
    <lineage>
        <taxon>Bacteria</taxon>
        <taxon>Bacillati</taxon>
        <taxon>Chloroflexota</taxon>
        <taxon>Dehalococcoidia</taxon>
        <taxon>SAR202 cluster</taxon>
        <taxon>Candidatus Lucifugimonadales</taxon>
        <taxon>Candidatus Lucifugimonadaceae</taxon>
        <taxon>Candidatus Lucifugimonas</taxon>
    </lineage>
</organism>
<evidence type="ECO:0000256" key="1">
    <source>
        <dbReference type="ARBA" id="ARBA00006484"/>
    </source>
</evidence>
<dbReference type="Proteomes" id="UP001219901">
    <property type="component" value="Chromosome"/>
</dbReference>
<evidence type="ECO:0000259" key="4">
    <source>
        <dbReference type="SMART" id="SM00822"/>
    </source>
</evidence>
<reference evidence="7 8" key="1">
    <citation type="submission" date="2019-11" db="EMBL/GenBank/DDBJ databases">
        <authorList>
            <person name="Cho J.-C."/>
        </authorList>
    </citation>
    <scope>NUCLEOTIDE SEQUENCE [LARGE SCALE GENOMIC DNA]</scope>
    <source>
        <strain evidence="6 7">JH1073</strain>
        <strain evidence="5 8">JH702</strain>
    </source>
</reference>
<dbReference type="InterPro" id="IPR002347">
    <property type="entry name" value="SDR_fam"/>
</dbReference>
<dbReference type="PANTHER" id="PTHR45024:SF2">
    <property type="entry name" value="SCP2 DOMAIN-CONTAINING PROTEIN"/>
    <property type="match status" value="1"/>
</dbReference>
<dbReference type="Gene3D" id="3.40.50.720">
    <property type="entry name" value="NAD(P)-binding Rossmann-like Domain"/>
    <property type="match status" value="1"/>
</dbReference>
<feature type="region of interest" description="Disordered" evidence="3">
    <location>
        <begin position="13"/>
        <end position="45"/>
    </location>
</feature>
<dbReference type="AlphaFoldDB" id="A0AAJ6CUN2"/>
<dbReference type="PROSITE" id="PS00061">
    <property type="entry name" value="ADH_SHORT"/>
    <property type="match status" value="1"/>
</dbReference>
<reference evidence="7" key="3">
    <citation type="submission" date="2023-06" db="EMBL/GenBank/DDBJ databases">
        <title>Pangenomics reveal diversification of enzyme families and niche specialization in globally abundant SAR202 bacteria.</title>
        <authorList>
            <person name="Saw J.H.W."/>
        </authorList>
    </citation>
    <scope>NUCLEOTIDE SEQUENCE [LARGE SCALE GENOMIC DNA]</scope>
    <source>
        <strain evidence="7">JH1073</strain>
    </source>
</reference>
<sequence length="344" mass="36042">MTLPRRVKTIYNSAPPATWEPGQLDAQVGPSLLGHPPVEGPDSSKRLEGKVAVVTGAGRGIGRGVAKLLASQGAAVVVADVGAALDGDGEDSTPAAQVVEEISELGGRAVASYHSVATMEGGENIVKTAVEEFGRLDIVVTAAGILRDRMLFNMTEQEWDDVMGVHLKGTFSVVQPASEIFKEQGGGRIVTFSSVSGLYGYGGQANYGAAKDAIAGFTRVVAKDLARHGVTANAISPGAQTRMTDSIPDSTKDMRKGEFLPAPEGTLTTEPEQVAPMIAWLASDQAADVTGRIFHTVGNRVSLMNSPEQGRSIHKAGRWTVEELAGVFPETIGMDLVNPAPPQD</sequence>
<dbReference type="SMART" id="SM00822">
    <property type="entry name" value="PKS_KR"/>
    <property type="match status" value="1"/>
</dbReference>
<dbReference type="PANTHER" id="PTHR45024">
    <property type="entry name" value="DEHYDROGENASES, SHORT CHAIN"/>
    <property type="match status" value="1"/>
</dbReference>
<dbReference type="Proteomes" id="UP001321249">
    <property type="component" value="Unassembled WGS sequence"/>
</dbReference>
<evidence type="ECO:0000256" key="3">
    <source>
        <dbReference type="SAM" id="MobiDB-lite"/>
    </source>
</evidence>
<dbReference type="FunFam" id="3.40.50.720:FF:000084">
    <property type="entry name" value="Short-chain dehydrogenase reductase"/>
    <property type="match status" value="1"/>
</dbReference>
<dbReference type="InterPro" id="IPR057326">
    <property type="entry name" value="KR_dom"/>
</dbReference>
<reference evidence="6" key="2">
    <citation type="journal article" date="2023" name="Nat. Commun.">
        <title>Cultivation of marine bacteria of the SAR202 clade.</title>
        <authorList>
            <person name="Lim Y."/>
            <person name="Seo J.H."/>
            <person name="Giovannoni S.J."/>
            <person name="Kang I."/>
            <person name="Cho J.C."/>
        </authorList>
    </citation>
    <scope>NUCLEOTIDE SEQUENCE</scope>
    <source>
        <strain evidence="6">JH1073</strain>
    </source>
</reference>
<evidence type="ECO:0000313" key="5">
    <source>
        <dbReference type="EMBL" id="MDG0866328.1"/>
    </source>
</evidence>
<keyword evidence="7" id="KW-1185">Reference proteome</keyword>
<evidence type="ECO:0000313" key="7">
    <source>
        <dbReference type="Proteomes" id="UP001219901"/>
    </source>
</evidence>
<dbReference type="InterPro" id="IPR051687">
    <property type="entry name" value="Peroxisomal_Beta-Oxidation"/>
</dbReference>
<dbReference type="InterPro" id="IPR020904">
    <property type="entry name" value="Sc_DH/Rdtase_CS"/>
</dbReference>
<name>A0AAJ6CUN2_9CHLR</name>
<gene>
    <name evidence="5" type="ORF">GKO46_04475</name>
    <name evidence="6" type="ORF">GKO48_04785</name>
</gene>
<keyword evidence="2" id="KW-0560">Oxidoreductase</keyword>
<protein>
    <submittedName>
        <fullName evidence="6">SDR family oxidoreductase</fullName>
    </submittedName>
</protein>
<evidence type="ECO:0000256" key="2">
    <source>
        <dbReference type="ARBA" id="ARBA00023002"/>
    </source>
</evidence>
<dbReference type="Pfam" id="PF13561">
    <property type="entry name" value="adh_short_C2"/>
    <property type="match status" value="1"/>
</dbReference>
<evidence type="ECO:0000313" key="6">
    <source>
        <dbReference type="EMBL" id="WFG40747.1"/>
    </source>
</evidence>
<dbReference type="EMBL" id="CP046147">
    <property type="protein sequence ID" value="WFG40747.1"/>
    <property type="molecule type" value="Genomic_DNA"/>
</dbReference>
<dbReference type="GO" id="GO:0016491">
    <property type="term" value="F:oxidoreductase activity"/>
    <property type="evidence" value="ECO:0007669"/>
    <property type="project" value="UniProtKB-KW"/>
</dbReference>
<dbReference type="EMBL" id="WMBE01000001">
    <property type="protein sequence ID" value="MDG0866328.1"/>
    <property type="molecule type" value="Genomic_DNA"/>
</dbReference>
<feature type="domain" description="Ketoreductase" evidence="4">
    <location>
        <begin position="50"/>
        <end position="238"/>
    </location>
</feature>